<evidence type="ECO:0000256" key="1">
    <source>
        <dbReference type="ARBA" id="ARBA00022737"/>
    </source>
</evidence>
<keyword evidence="1" id="KW-0677">Repeat</keyword>
<dbReference type="InterPro" id="IPR011990">
    <property type="entry name" value="TPR-like_helical_dom_sf"/>
</dbReference>
<dbReference type="SUPFAM" id="SSF48452">
    <property type="entry name" value="TPR-like"/>
    <property type="match status" value="1"/>
</dbReference>
<keyword evidence="2 3" id="KW-0802">TPR repeat</keyword>
<dbReference type="OrthoDB" id="9780183at2"/>
<organism evidence="4 5">
    <name type="scientific">Raineya orbicola</name>
    <dbReference type="NCBI Taxonomy" id="2016530"/>
    <lineage>
        <taxon>Bacteria</taxon>
        <taxon>Pseudomonadati</taxon>
        <taxon>Bacteroidota</taxon>
        <taxon>Cytophagia</taxon>
        <taxon>Cytophagales</taxon>
        <taxon>Raineyaceae</taxon>
        <taxon>Raineya</taxon>
    </lineage>
</organism>
<dbReference type="Pfam" id="PF13432">
    <property type="entry name" value="TPR_16"/>
    <property type="match status" value="1"/>
</dbReference>
<comment type="caution">
    <text evidence="4">The sequence shown here is derived from an EMBL/GenBank/DDBJ whole genome shotgun (WGS) entry which is preliminary data.</text>
</comment>
<protein>
    <submittedName>
        <fullName evidence="4">TPR repeat</fullName>
    </submittedName>
</protein>
<name>A0A2N3IIS8_9BACT</name>
<feature type="repeat" description="TPR" evidence="3">
    <location>
        <begin position="204"/>
        <end position="237"/>
    </location>
</feature>
<dbReference type="Proteomes" id="UP000233387">
    <property type="component" value="Unassembled WGS sequence"/>
</dbReference>
<dbReference type="PROSITE" id="PS50005">
    <property type="entry name" value="TPR"/>
    <property type="match status" value="2"/>
</dbReference>
<sequence>MQKIQFLFIVLGTLFQQNTFAQKTSESLSKAQKALDENKIQEAIQITTQIIEQEPQNAYAYYLRGLAKYAFSEFGASIEDYTKAITLQKDFKDAYYNRAVSYFWLNQNENAENDLLKALQIDSTDSRTYTALGSLYSRIAETETDKKSRKKFLQKAEQAYLKALQHNANYAPAYYNYALLISDENPKKSLILTEKYILLKPQDAQGYFLKGILLKNQKKYAEALQNFQKSAEMNAYNAETWLELGFTYFLLKNRTEACLAWQKAEKLGSSEASKYLQQSCK</sequence>
<dbReference type="Gene3D" id="1.25.40.10">
    <property type="entry name" value="Tetratricopeptide repeat domain"/>
    <property type="match status" value="3"/>
</dbReference>
<dbReference type="AlphaFoldDB" id="A0A2N3IIS8"/>
<reference evidence="4 5" key="1">
    <citation type="submission" date="2017-06" db="EMBL/GenBank/DDBJ databases">
        <title>Raineya orbicola gen. nov., sp. nov. a slightly thermophilic bacterium of the phylum Bacteroidetes and the description of Raineyaceae fam. nov.</title>
        <authorList>
            <person name="Albuquerque L."/>
            <person name="Polonia A.R.M."/>
            <person name="Barroso C."/>
            <person name="Froufe H.J.C."/>
            <person name="Lage O."/>
            <person name="Lobo-Da-Cunha A."/>
            <person name="Egas C."/>
            <person name="Da Costa M.S."/>
        </authorList>
    </citation>
    <scope>NUCLEOTIDE SEQUENCE [LARGE SCALE GENOMIC DNA]</scope>
    <source>
        <strain evidence="4 5">SPSPC-11</strain>
    </source>
</reference>
<proteinExistence type="predicted"/>
<dbReference type="PANTHER" id="PTHR44858:SF1">
    <property type="entry name" value="UDP-N-ACETYLGLUCOSAMINE--PEPTIDE N-ACETYLGLUCOSAMINYLTRANSFERASE SPINDLY-RELATED"/>
    <property type="match status" value="1"/>
</dbReference>
<feature type="repeat" description="TPR" evidence="3">
    <location>
        <begin position="58"/>
        <end position="91"/>
    </location>
</feature>
<accession>A0A2N3IIS8</accession>
<keyword evidence="5" id="KW-1185">Reference proteome</keyword>
<dbReference type="InterPro" id="IPR050498">
    <property type="entry name" value="Ycf3"/>
</dbReference>
<evidence type="ECO:0000313" key="5">
    <source>
        <dbReference type="Proteomes" id="UP000233387"/>
    </source>
</evidence>
<evidence type="ECO:0000256" key="2">
    <source>
        <dbReference type="ARBA" id="ARBA00022803"/>
    </source>
</evidence>
<evidence type="ECO:0000313" key="4">
    <source>
        <dbReference type="EMBL" id="PKQ70229.1"/>
    </source>
</evidence>
<dbReference type="InterPro" id="IPR019734">
    <property type="entry name" value="TPR_rpt"/>
</dbReference>
<dbReference type="PANTHER" id="PTHR44858">
    <property type="entry name" value="TETRATRICOPEPTIDE REPEAT PROTEIN 6"/>
    <property type="match status" value="1"/>
</dbReference>
<dbReference type="SMART" id="SM00028">
    <property type="entry name" value="TPR"/>
    <property type="match status" value="5"/>
</dbReference>
<dbReference type="Pfam" id="PF00515">
    <property type="entry name" value="TPR_1"/>
    <property type="match status" value="1"/>
</dbReference>
<dbReference type="EMBL" id="NKXO01000009">
    <property type="protein sequence ID" value="PKQ70229.1"/>
    <property type="molecule type" value="Genomic_DNA"/>
</dbReference>
<evidence type="ECO:0000256" key="3">
    <source>
        <dbReference type="PROSITE-ProRule" id="PRU00339"/>
    </source>
</evidence>
<dbReference type="Pfam" id="PF13181">
    <property type="entry name" value="TPR_8"/>
    <property type="match status" value="1"/>
</dbReference>
<gene>
    <name evidence="4" type="ORF">Rain11_0750</name>
</gene>